<protein>
    <submittedName>
        <fullName evidence="2">Uncharacterized protein</fullName>
    </submittedName>
</protein>
<feature type="region of interest" description="Disordered" evidence="1">
    <location>
        <begin position="43"/>
        <end position="127"/>
    </location>
</feature>
<dbReference type="AlphaFoldDB" id="F4Q2B1"/>
<dbReference type="EMBL" id="GL883020">
    <property type="protein sequence ID" value="EGG18131.1"/>
    <property type="molecule type" value="Genomic_DNA"/>
</dbReference>
<evidence type="ECO:0000313" key="2">
    <source>
        <dbReference type="EMBL" id="EGG18131.1"/>
    </source>
</evidence>
<keyword evidence="3" id="KW-1185">Reference proteome</keyword>
<feature type="compositionally biased region" description="Pro residues" evidence="1">
    <location>
        <begin position="151"/>
        <end position="160"/>
    </location>
</feature>
<feature type="compositionally biased region" description="Basic and acidic residues" evidence="1">
    <location>
        <begin position="166"/>
        <end position="176"/>
    </location>
</feature>
<dbReference type="Proteomes" id="UP000007797">
    <property type="component" value="Unassembled WGS sequence"/>
</dbReference>
<evidence type="ECO:0000313" key="3">
    <source>
        <dbReference type="Proteomes" id="UP000007797"/>
    </source>
</evidence>
<accession>F4Q2B1</accession>
<feature type="compositionally biased region" description="Low complexity" evidence="1">
    <location>
        <begin position="56"/>
        <end position="79"/>
    </location>
</feature>
<gene>
    <name evidence="2" type="ORF">DFA_06798</name>
</gene>
<feature type="region of interest" description="Disordered" evidence="1">
    <location>
        <begin position="144"/>
        <end position="176"/>
    </location>
</feature>
<dbReference type="GeneID" id="14870115"/>
<dbReference type="KEGG" id="dfa:DFA_06798"/>
<organism evidence="2 3">
    <name type="scientific">Cavenderia fasciculata</name>
    <name type="common">Slime mold</name>
    <name type="synonym">Dictyostelium fasciculatum</name>
    <dbReference type="NCBI Taxonomy" id="261658"/>
    <lineage>
        <taxon>Eukaryota</taxon>
        <taxon>Amoebozoa</taxon>
        <taxon>Evosea</taxon>
        <taxon>Eumycetozoa</taxon>
        <taxon>Dictyostelia</taxon>
        <taxon>Acytosteliales</taxon>
        <taxon>Cavenderiaceae</taxon>
        <taxon>Cavenderia</taxon>
    </lineage>
</organism>
<proteinExistence type="predicted"/>
<evidence type="ECO:0000256" key="1">
    <source>
        <dbReference type="SAM" id="MobiDB-lite"/>
    </source>
</evidence>
<reference evidence="3" key="1">
    <citation type="journal article" date="2011" name="Genome Res.">
        <title>Phylogeny-wide analysis of social amoeba genomes highlights ancient origins for complex intercellular communication.</title>
        <authorList>
            <person name="Heidel A.J."/>
            <person name="Lawal H.M."/>
            <person name="Felder M."/>
            <person name="Schilde C."/>
            <person name="Helps N.R."/>
            <person name="Tunggal B."/>
            <person name="Rivero F."/>
            <person name="John U."/>
            <person name="Schleicher M."/>
            <person name="Eichinger L."/>
            <person name="Platzer M."/>
            <person name="Noegel A.A."/>
            <person name="Schaap P."/>
            <person name="Gloeckner G."/>
        </authorList>
    </citation>
    <scope>NUCLEOTIDE SEQUENCE [LARGE SCALE GENOMIC DNA]</scope>
    <source>
        <strain evidence="3">SH3</strain>
    </source>
</reference>
<feature type="compositionally biased region" description="Basic residues" evidence="1">
    <location>
        <begin position="85"/>
        <end position="95"/>
    </location>
</feature>
<name>F4Q2B1_CACFS</name>
<sequence length="252" mass="29081">MDRINRNNCQNVFIGPIFPLPLDLPLQTHLIYFPLVPNPANLERAQRQHQQRQQRAHQYYQTQNRRQHQQQQPPQSTSSTPPPPPHHHHPPHHNPYHYDGHQHQQQRQPPRSQVLNSQHYINPNGTTMTVSTVSQQSAIEANLPGLLNFPHPMPPPPYHSPPQHHHYSDPDGPSFDHRDLPAYLPYHHHELFPFYHQFHRHPSAIFDPSTPIHFSSVSTHTPTNDNLNINLNNNRDLALPESLASAPHASTA</sequence>
<feature type="compositionally biased region" description="Polar residues" evidence="1">
    <location>
        <begin position="113"/>
        <end position="125"/>
    </location>
</feature>
<dbReference type="RefSeq" id="XP_004366172.1">
    <property type="nucleotide sequence ID" value="XM_004366115.1"/>
</dbReference>